<sequence length="209" mass="22464">MSREENGRRLLLSRTLVEPFWVTCHPGPRSRNASKKQTLAGLPMDNISVNDDTAIPLTYYAVASTSATNTAQGGRTPRQPDYWAPEGRIFSGKNKEDVDSWLKHYDRVMATPGCLHIDAAADLRLSSTRPLPEDYYASPGNVPAEHDLSLPTSATSPPATPAACAATFFDVPGSYARNACAAAFFDIPASCTRNLDRSPGGQPSPTPVA</sequence>
<dbReference type="EMBL" id="JABSTU010000006">
    <property type="protein sequence ID" value="KAH8027329.1"/>
    <property type="molecule type" value="Genomic_DNA"/>
</dbReference>
<protein>
    <submittedName>
        <fullName evidence="1">Uncharacterized protein</fullName>
    </submittedName>
</protein>
<dbReference type="Proteomes" id="UP000821866">
    <property type="component" value="Chromosome 4"/>
</dbReference>
<accession>A0A9J6DZN1</accession>
<name>A0A9J6DZN1_RHIMP</name>
<organism evidence="1 2">
    <name type="scientific">Rhipicephalus microplus</name>
    <name type="common">Cattle tick</name>
    <name type="synonym">Boophilus microplus</name>
    <dbReference type="NCBI Taxonomy" id="6941"/>
    <lineage>
        <taxon>Eukaryota</taxon>
        <taxon>Metazoa</taxon>
        <taxon>Ecdysozoa</taxon>
        <taxon>Arthropoda</taxon>
        <taxon>Chelicerata</taxon>
        <taxon>Arachnida</taxon>
        <taxon>Acari</taxon>
        <taxon>Parasitiformes</taxon>
        <taxon>Ixodida</taxon>
        <taxon>Ixodoidea</taxon>
        <taxon>Ixodidae</taxon>
        <taxon>Rhipicephalinae</taxon>
        <taxon>Rhipicephalus</taxon>
        <taxon>Boophilus</taxon>
    </lineage>
</organism>
<gene>
    <name evidence="1" type="ORF">HPB51_004681</name>
</gene>
<keyword evidence="2" id="KW-1185">Reference proteome</keyword>
<evidence type="ECO:0000313" key="1">
    <source>
        <dbReference type="EMBL" id="KAH8027329.1"/>
    </source>
</evidence>
<dbReference type="AlphaFoldDB" id="A0A9J6DZN1"/>
<evidence type="ECO:0000313" key="2">
    <source>
        <dbReference type="Proteomes" id="UP000821866"/>
    </source>
</evidence>
<proteinExistence type="predicted"/>
<comment type="caution">
    <text evidence="1">The sequence shown here is derived from an EMBL/GenBank/DDBJ whole genome shotgun (WGS) entry which is preliminary data.</text>
</comment>
<reference evidence="1" key="2">
    <citation type="submission" date="2021-09" db="EMBL/GenBank/DDBJ databases">
        <authorList>
            <person name="Jia N."/>
            <person name="Wang J."/>
            <person name="Shi W."/>
            <person name="Du L."/>
            <person name="Sun Y."/>
            <person name="Zhan W."/>
            <person name="Jiang J."/>
            <person name="Wang Q."/>
            <person name="Zhang B."/>
            <person name="Ji P."/>
            <person name="Sakyi L.B."/>
            <person name="Cui X."/>
            <person name="Yuan T."/>
            <person name="Jiang B."/>
            <person name="Yang W."/>
            <person name="Lam T.T.-Y."/>
            <person name="Chang Q."/>
            <person name="Ding S."/>
            <person name="Wang X."/>
            <person name="Zhu J."/>
            <person name="Ruan X."/>
            <person name="Zhao L."/>
            <person name="Wei J."/>
            <person name="Que T."/>
            <person name="Du C."/>
            <person name="Cheng J."/>
            <person name="Dai P."/>
            <person name="Han X."/>
            <person name="Huang E."/>
            <person name="Gao Y."/>
            <person name="Liu J."/>
            <person name="Shao H."/>
            <person name="Ye R."/>
            <person name="Li L."/>
            <person name="Wei W."/>
            <person name="Wang X."/>
            <person name="Wang C."/>
            <person name="Huo Q."/>
            <person name="Li W."/>
            <person name="Guo W."/>
            <person name="Chen H."/>
            <person name="Chen S."/>
            <person name="Zhou L."/>
            <person name="Zhou L."/>
            <person name="Ni X."/>
            <person name="Tian J."/>
            <person name="Zhou Y."/>
            <person name="Sheng Y."/>
            <person name="Liu T."/>
            <person name="Pan Y."/>
            <person name="Xia L."/>
            <person name="Li J."/>
            <person name="Zhao F."/>
            <person name="Cao W."/>
        </authorList>
    </citation>
    <scope>NUCLEOTIDE SEQUENCE</scope>
    <source>
        <strain evidence="1">Rmic-2018</strain>
        <tissue evidence="1">Larvae</tissue>
    </source>
</reference>
<reference evidence="1" key="1">
    <citation type="journal article" date="2020" name="Cell">
        <title>Large-Scale Comparative Analyses of Tick Genomes Elucidate Their Genetic Diversity and Vector Capacities.</title>
        <authorList>
            <consortium name="Tick Genome and Microbiome Consortium (TIGMIC)"/>
            <person name="Jia N."/>
            <person name="Wang J."/>
            <person name="Shi W."/>
            <person name="Du L."/>
            <person name="Sun Y."/>
            <person name="Zhan W."/>
            <person name="Jiang J.F."/>
            <person name="Wang Q."/>
            <person name="Zhang B."/>
            <person name="Ji P."/>
            <person name="Bell-Sakyi L."/>
            <person name="Cui X.M."/>
            <person name="Yuan T.T."/>
            <person name="Jiang B.G."/>
            <person name="Yang W.F."/>
            <person name="Lam T.T."/>
            <person name="Chang Q.C."/>
            <person name="Ding S.J."/>
            <person name="Wang X.J."/>
            <person name="Zhu J.G."/>
            <person name="Ruan X.D."/>
            <person name="Zhao L."/>
            <person name="Wei J.T."/>
            <person name="Ye R.Z."/>
            <person name="Que T.C."/>
            <person name="Du C.H."/>
            <person name="Zhou Y.H."/>
            <person name="Cheng J.X."/>
            <person name="Dai P.F."/>
            <person name="Guo W.B."/>
            <person name="Han X.H."/>
            <person name="Huang E.J."/>
            <person name="Li L.F."/>
            <person name="Wei W."/>
            <person name="Gao Y.C."/>
            <person name="Liu J.Z."/>
            <person name="Shao H.Z."/>
            <person name="Wang X."/>
            <person name="Wang C.C."/>
            <person name="Yang T.C."/>
            <person name="Huo Q.B."/>
            <person name="Li W."/>
            <person name="Chen H.Y."/>
            <person name="Chen S.E."/>
            <person name="Zhou L.G."/>
            <person name="Ni X.B."/>
            <person name="Tian J.H."/>
            <person name="Sheng Y."/>
            <person name="Liu T."/>
            <person name="Pan Y.S."/>
            <person name="Xia L.Y."/>
            <person name="Li J."/>
            <person name="Zhao F."/>
            <person name="Cao W.C."/>
        </authorList>
    </citation>
    <scope>NUCLEOTIDE SEQUENCE</scope>
    <source>
        <strain evidence="1">Rmic-2018</strain>
    </source>
</reference>